<gene>
    <name evidence="1" type="ORF">K0625_11595</name>
</gene>
<name>A0ABS7E3R2_9GAMM</name>
<accession>A0ABS7E3R2</accession>
<proteinExistence type="predicted"/>
<comment type="caution">
    <text evidence="1">The sequence shown here is derived from an EMBL/GenBank/DDBJ whole genome shotgun (WGS) entry which is preliminary data.</text>
</comment>
<dbReference type="RefSeq" id="WP_220109846.1">
    <property type="nucleotide sequence ID" value="NZ_JAHZST010000007.1"/>
</dbReference>
<dbReference type="Proteomes" id="UP001195963">
    <property type="component" value="Unassembled WGS sequence"/>
</dbReference>
<organism evidence="1 2">
    <name type="scientific">Shewanella nanhaiensis</name>
    <dbReference type="NCBI Taxonomy" id="2864872"/>
    <lineage>
        <taxon>Bacteria</taxon>
        <taxon>Pseudomonadati</taxon>
        <taxon>Pseudomonadota</taxon>
        <taxon>Gammaproteobacteria</taxon>
        <taxon>Alteromonadales</taxon>
        <taxon>Shewanellaceae</taxon>
        <taxon>Shewanella</taxon>
    </lineage>
</organism>
<dbReference type="EMBL" id="JAHZST010000007">
    <property type="protein sequence ID" value="MBW8184319.1"/>
    <property type="molecule type" value="Genomic_DNA"/>
</dbReference>
<evidence type="ECO:0000313" key="2">
    <source>
        <dbReference type="Proteomes" id="UP001195963"/>
    </source>
</evidence>
<sequence length="430" mass="48416">MKRACRLLTALPWLLLALISWQPIVLAAPIPGLEPTKSWDLDGYVKYMGAVTSFDSSSDTLDHLLHQRFNFEYRFDRQLSIKVSMRNRVFYGDRADIPGYGNAIGEDSGYWDLTSTWLDSGGLVGNTQFDRAYLDWKPSEFDGGNWQVRAGRFRINWAMSTLWNPNDIFNAYSIYDIDYEERSGVDALLVSRKLGFASGLDFVYNPNSEGELSSYAMRYLTNYQGWDLQGVIGKSGFDHVIGAGFAGELFGAGFRGEFSYFDPQYERWPIERVVVDTEGTSSPVSMNMLVPQRLAPQTLSSTSVSTLEMDYSFSSVRNWMVRGSILYISNPTESDSALLYLNLPLTARTLSFSRWTSYLDVSFDISALNRVTFSSSYYDDGSYFVGASTIHSLANNWSLLLVLQRFDGSSSSLFGQTPSSLGSVQLKWSF</sequence>
<evidence type="ECO:0008006" key="3">
    <source>
        <dbReference type="Google" id="ProtNLM"/>
    </source>
</evidence>
<keyword evidence="2" id="KW-1185">Reference proteome</keyword>
<evidence type="ECO:0000313" key="1">
    <source>
        <dbReference type="EMBL" id="MBW8184319.1"/>
    </source>
</evidence>
<reference evidence="1 2" key="1">
    <citation type="submission" date="2021-07" db="EMBL/GenBank/DDBJ databases">
        <title>Shewanella sp. nov, isolated from SCS.</title>
        <authorList>
            <person name="Cao W.R."/>
        </authorList>
    </citation>
    <scope>NUCLEOTIDE SEQUENCE [LARGE SCALE GENOMIC DNA]</scope>
    <source>
        <strain evidence="1 2">NR704-98</strain>
    </source>
</reference>
<protein>
    <recommendedName>
        <fullName evidence="3">Alginate export domain-containing protein</fullName>
    </recommendedName>
</protein>